<feature type="binding site" evidence="18">
    <location>
        <position position="151"/>
    </location>
    <ligand>
        <name>UDP-N-acetyl-alpha-D-glucosamine</name>
        <dbReference type="ChEBI" id="CHEBI:57705"/>
    </ligand>
</feature>
<evidence type="ECO:0000259" key="20">
    <source>
        <dbReference type="Pfam" id="PF25087"/>
    </source>
</evidence>
<proteinExistence type="inferred from homology"/>
<keyword evidence="4 18" id="KW-0963">Cytoplasm</keyword>
<dbReference type="GO" id="GO:0019134">
    <property type="term" value="F:glucosamine-1-phosphate N-acetyltransferase activity"/>
    <property type="evidence" value="ECO:0007669"/>
    <property type="project" value="UniProtKB-UniRule"/>
</dbReference>
<keyword evidence="11 18" id="KW-0573">Peptidoglycan synthesis</keyword>
<feature type="binding site" evidence="18">
    <location>
        <position position="402"/>
    </location>
    <ligand>
        <name>acetyl-CoA</name>
        <dbReference type="ChEBI" id="CHEBI:57288"/>
    </ligand>
</feature>
<dbReference type="GO" id="GO:0006048">
    <property type="term" value="P:UDP-N-acetylglucosamine biosynthetic process"/>
    <property type="evidence" value="ECO:0007669"/>
    <property type="project" value="UniProtKB-UniPathway"/>
</dbReference>
<feature type="binding site" evidence="18">
    <location>
        <begin position="8"/>
        <end position="11"/>
    </location>
    <ligand>
        <name>UDP-N-acetyl-alpha-D-glucosamine</name>
        <dbReference type="ChEBI" id="CHEBI:57705"/>
    </ligand>
</feature>
<accession>A0A5C8ZBK5</accession>
<feature type="region of interest" description="N-acetyltransferase" evidence="18">
    <location>
        <begin position="248"/>
        <end position="454"/>
    </location>
</feature>
<dbReference type="GO" id="GO:0009245">
    <property type="term" value="P:lipid A biosynthetic process"/>
    <property type="evidence" value="ECO:0007669"/>
    <property type="project" value="UniProtKB-UniRule"/>
</dbReference>
<comment type="catalytic activity">
    <reaction evidence="15 18">
        <text>alpha-D-glucosamine 1-phosphate + acetyl-CoA = N-acetyl-alpha-D-glucosamine 1-phosphate + CoA + H(+)</text>
        <dbReference type="Rhea" id="RHEA:13725"/>
        <dbReference type="ChEBI" id="CHEBI:15378"/>
        <dbReference type="ChEBI" id="CHEBI:57287"/>
        <dbReference type="ChEBI" id="CHEBI:57288"/>
        <dbReference type="ChEBI" id="CHEBI:57776"/>
        <dbReference type="ChEBI" id="CHEBI:58516"/>
        <dbReference type="EC" id="2.3.1.157"/>
    </reaction>
</comment>
<dbReference type="GO" id="GO:0005737">
    <property type="term" value="C:cytoplasm"/>
    <property type="evidence" value="ECO:0007669"/>
    <property type="project" value="UniProtKB-SubCell"/>
</dbReference>
<feature type="binding site" evidence="18">
    <location>
        <position position="22"/>
    </location>
    <ligand>
        <name>UDP-N-acetyl-alpha-D-glucosamine</name>
        <dbReference type="ChEBI" id="CHEBI:57705"/>
    </ligand>
</feature>
<evidence type="ECO:0000256" key="13">
    <source>
        <dbReference type="ARBA" id="ARBA00023315"/>
    </source>
</evidence>
<evidence type="ECO:0000313" key="22">
    <source>
        <dbReference type="Proteomes" id="UP000321764"/>
    </source>
</evidence>
<evidence type="ECO:0000256" key="12">
    <source>
        <dbReference type="ARBA" id="ARBA00023268"/>
    </source>
</evidence>
<evidence type="ECO:0000313" key="21">
    <source>
        <dbReference type="EMBL" id="TXR54543.1"/>
    </source>
</evidence>
<feature type="binding site" evidence="18">
    <location>
        <position position="136"/>
    </location>
    <ligand>
        <name>UDP-N-acetyl-alpha-D-glucosamine</name>
        <dbReference type="ChEBI" id="CHEBI:57705"/>
    </ligand>
</feature>
<evidence type="ECO:0000256" key="15">
    <source>
        <dbReference type="ARBA" id="ARBA00048247"/>
    </source>
</evidence>
<dbReference type="EMBL" id="VKAD01000001">
    <property type="protein sequence ID" value="TXR54543.1"/>
    <property type="molecule type" value="Genomic_DNA"/>
</dbReference>
<organism evidence="21 22">
    <name type="scientific">Reinekea thalattae</name>
    <dbReference type="NCBI Taxonomy" id="2593301"/>
    <lineage>
        <taxon>Bacteria</taxon>
        <taxon>Pseudomonadati</taxon>
        <taxon>Pseudomonadota</taxon>
        <taxon>Gammaproteobacteria</taxon>
        <taxon>Oceanospirillales</taxon>
        <taxon>Saccharospirillaceae</taxon>
        <taxon>Reinekea</taxon>
    </lineage>
</organism>
<feature type="binding site" evidence="18">
    <location>
        <begin position="77"/>
        <end position="78"/>
    </location>
    <ligand>
        <name>UDP-N-acetyl-alpha-D-glucosamine</name>
        <dbReference type="ChEBI" id="CHEBI:57705"/>
    </ligand>
</feature>
<comment type="similarity">
    <text evidence="2 18">In the C-terminal section; belongs to the transferase hexapeptide repeat family.</text>
</comment>
<keyword evidence="6 18" id="KW-0548">Nucleotidyltransferase</keyword>
<feature type="binding site" evidence="18">
    <location>
        <begin position="383"/>
        <end position="384"/>
    </location>
    <ligand>
        <name>acetyl-CoA</name>
        <dbReference type="ChEBI" id="CHEBI:57288"/>
    </ligand>
</feature>
<dbReference type="InterPro" id="IPR029044">
    <property type="entry name" value="Nucleotide-diphossugar_trans"/>
</dbReference>
<feature type="binding site" evidence="18">
    <location>
        <position position="348"/>
    </location>
    <ligand>
        <name>UDP-N-acetyl-alpha-D-glucosamine</name>
        <dbReference type="ChEBI" id="CHEBI:57705"/>
    </ligand>
</feature>
<dbReference type="GO" id="GO:0000902">
    <property type="term" value="P:cell morphogenesis"/>
    <property type="evidence" value="ECO:0007669"/>
    <property type="project" value="UniProtKB-UniRule"/>
</dbReference>
<comment type="pathway">
    <text evidence="18">Nucleotide-sugar biosynthesis; UDP-N-acetyl-alpha-D-glucosamine biosynthesis; N-acetyl-alpha-D-glucosamine 1-phosphate from alpha-D-glucosamine 6-phosphate (route II): step 2/2.</text>
</comment>
<evidence type="ECO:0000256" key="2">
    <source>
        <dbReference type="ARBA" id="ARBA00007707"/>
    </source>
</evidence>
<feature type="active site" description="Proton acceptor" evidence="18">
    <location>
        <position position="360"/>
    </location>
</feature>
<dbReference type="InterPro" id="IPR056729">
    <property type="entry name" value="GMPPB_C"/>
</dbReference>
<feature type="binding site" evidence="18">
    <location>
        <position position="224"/>
    </location>
    <ligand>
        <name>UDP-N-acetyl-alpha-D-glucosamine</name>
        <dbReference type="ChEBI" id="CHEBI:57705"/>
    </ligand>
</feature>
<feature type="binding site" evidence="18">
    <location>
        <position position="374"/>
    </location>
    <ligand>
        <name>UDP-N-acetyl-alpha-D-glucosamine</name>
        <dbReference type="ChEBI" id="CHEBI:57705"/>
    </ligand>
</feature>
<dbReference type="InterPro" id="IPR038009">
    <property type="entry name" value="GlmU_C_LbH"/>
</dbReference>
<dbReference type="EC" id="2.7.7.23" evidence="18"/>
<keyword evidence="8 18" id="KW-0677">Repeat</keyword>
<dbReference type="EC" id="2.3.1.157" evidence="18"/>
<name>A0A5C8ZBK5_9GAMM</name>
<evidence type="ECO:0000256" key="14">
    <source>
        <dbReference type="ARBA" id="ARBA00023316"/>
    </source>
</evidence>
<feature type="region of interest" description="Linker" evidence="18">
    <location>
        <begin position="227"/>
        <end position="247"/>
    </location>
</feature>
<dbReference type="Pfam" id="PF00132">
    <property type="entry name" value="Hexapep"/>
    <property type="match status" value="1"/>
</dbReference>
<dbReference type="Pfam" id="PF25087">
    <property type="entry name" value="GMPPB_C"/>
    <property type="match status" value="1"/>
</dbReference>
<dbReference type="HAMAP" id="MF_01631">
    <property type="entry name" value="GlmU"/>
    <property type="match status" value="1"/>
</dbReference>
<dbReference type="GO" id="GO:0000287">
    <property type="term" value="F:magnesium ion binding"/>
    <property type="evidence" value="ECO:0007669"/>
    <property type="project" value="UniProtKB-UniRule"/>
</dbReference>
<dbReference type="SUPFAM" id="SSF53448">
    <property type="entry name" value="Nucleotide-diphospho-sugar transferases"/>
    <property type="match status" value="1"/>
</dbReference>
<dbReference type="GO" id="GO:0071555">
    <property type="term" value="P:cell wall organization"/>
    <property type="evidence" value="ECO:0007669"/>
    <property type="project" value="UniProtKB-KW"/>
</dbReference>
<evidence type="ECO:0000256" key="1">
    <source>
        <dbReference type="ARBA" id="ARBA00004496"/>
    </source>
</evidence>
<keyword evidence="9 18" id="KW-0460">Magnesium</keyword>
<evidence type="ECO:0000256" key="16">
    <source>
        <dbReference type="ARBA" id="ARBA00048493"/>
    </source>
</evidence>
<dbReference type="InterPro" id="IPR018357">
    <property type="entry name" value="Hexapep_transf_CS"/>
</dbReference>
<evidence type="ECO:0000256" key="11">
    <source>
        <dbReference type="ARBA" id="ARBA00022984"/>
    </source>
</evidence>
<feature type="binding site" evidence="18">
    <location>
        <position position="72"/>
    </location>
    <ligand>
        <name>UDP-N-acetyl-alpha-D-glucosamine</name>
        <dbReference type="ChEBI" id="CHEBI:57705"/>
    </ligand>
</feature>
<feature type="domain" description="Mannose-1-phosphate guanyltransferase C-terminal" evidence="20">
    <location>
        <begin position="260"/>
        <end position="331"/>
    </location>
</feature>
<feature type="binding site" evidence="18">
    <location>
        <position position="377"/>
    </location>
    <ligand>
        <name>acetyl-CoA</name>
        <dbReference type="ChEBI" id="CHEBI:57288"/>
    </ligand>
</feature>
<evidence type="ECO:0000256" key="18">
    <source>
        <dbReference type="HAMAP-Rule" id="MF_01631"/>
    </source>
</evidence>
<evidence type="ECO:0000256" key="3">
    <source>
        <dbReference type="ARBA" id="ARBA00007947"/>
    </source>
</evidence>
<keyword evidence="22" id="KW-1185">Reference proteome</keyword>
<feature type="binding site" evidence="18">
    <location>
        <position position="330"/>
    </location>
    <ligand>
        <name>UDP-N-acetyl-alpha-D-glucosamine</name>
        <dbReference type="ChEBI" id="CHEBI:57705"/>
    </ligand>
</feature>
<dbReference type="NCBIfam" id="TIGR01173">
    <property type="entry name" value="glmU"/>
    <property type="match status" value="1"/>
</dbReference>
<dbReference type="Gene3D" id="2.160.10.10">
    <property type="entry name" value="Hexapeptide repeat proteins"/>
    <property type="match status" value="1"/>
</dbReference>
<dbReference type="RefSeq" id="WP_147713941.1">
    <property type="nucleotide sequence ID" value="NZ_VKAD01000001.1"/>
</dbReference>
<evidence type="ECO:0000256" key="8">
    <source>
        <dbReference type="ARBA" id="ARBA00022737"/>
    </source>
</evidence>
<keyword evidence="13 18" id="KW-0012">Acyltransferase</keyword>
<dbReference type="GO" id="GO:0009252">
    <property type="term" value="P:peptidoglycan biosynthetic process"/>
    <property type="evidence" value="ECO:0007669"/>
    <property type="project" value="UniProtKB-UniRule"/>
</dbReference>
<evidence type="ECO:0000256" key="5">
    <source>
        <dbReference type="ARBA" id="ARBA00022679"/>
    </source>
</evidence>
<dbReference type="InterPro" id="IPR050065">
    <property type="entry name" value="GlmU-like"/>
</dbReference>
<feature type="domain" description="MobA-like NTP transferase" evidence="19">
    <location>
        <begin position="6"/>
        <end position="123"/>
    </location>
</feature>
<comment type="pathway">
    <text evidence="18">Nucleotide-sugar biosynthesis; UDP-N-acetyl-alpha-D-glucosamine biosynthesis; UDP-N-acetyl-alpha-D-glucosamine from N-acetyl-alpha-D-glucosamine 1-phosphate: step 1/1.</text>
</comment>
<dbReference type="InterPro" id="IPR025877">
    <property type="entry name" value="MobA-like_NTP_Trfase"/>
</dbReference>
<feature type="binding site" evidence="18">
    <location>
        <position position="101"/>
    </location>
    <ligand>
        <name>Mg(2+)</name>
        <dbReference type="ChEBI" id="CHEBI:18420"/>
    </ligand>
</feature>
<evidence type="ECO:0000259" key="19">
    <source>
        <dbReference type="Pfam" id="PF12804"/>
    </source>
</evidence>
<dbReference type="PANTHER" id="PTHR43584">
    <property type="entry name" value="NUCLEOTIDYL TRANSFERASE"/>
    <property type="match status" value="1"/>
</dbReference>
<comment type="similarity">
    <text evidence="3 18">In the N-terminal section; belongs to the N-acetylglucosamine-1-phosphate uridyltransferase family.</text>
</comment>
<dbReference type="Proteomes" id="UP000321764">
    <property type="component" value="Unassembled WGS sequence"/>
</dbReference>
<sequence length="454" mass="47939">MDVSIVVLAAGQGSRMKSALPKVLHTLAGKPLAAHVVDTARHFSDDINLVVGHGAEQVKAYFADASIKFCLQAEQLGTGHAVAQALPNLPADGAVLILYGDVPLTQPDTLKALVAKVGESSMGLLTVITEDPTGYGRIVRNEQGEVQAIVEQKDASEAELAITEVNSGIMAVPAQALHQWLPKLKNNNAQGEYYLTDLIAMAVANDVKVNTVHPMQEHETLGVNNRLQLAQLERWHQQQIANGLMTDGVTLRDPARLDVRGNLTAGQDCIIDINCVFNGNVQLGDNVTIGANCIISDASIGAGSVIEANSVIENASLGEQVTVGPFARLRPGAELADNSKIGNFVEIKKAFIGKGSKVNHLSYVGDATVGEKVNIGAGAITCNYDGANKHHTHIEDGAFIGSDSQLVAPVTVGKNATVGAGATITRDVPEGVLAVTRVKQTSIENWQRPTKKDT</sequence>
<comment type="function">
    <text evidence="17 18">Catalyzes the last two sequential reactions in the de novo biosynthetic pathway for UDP-N-acetylglucosamine (UDP-GlcNAc). The C-terminal domain catalyzes the transfer of acetyl group from acetyl coenzyme A to glucosamine-1-phosphate (GlcN-1-P) to produce N-acetylglucosamine-1-phosphate (GlcNAc-1-P), which is converted into UDP-GlcNAc by the transfer of uridine 5-monophosphate (from uridine 5-triphosphate), a reaction catalyzed by the N-terminal domain.</text>
</comment>
<evidence type="ECO:0000256" key="10">
    <source>
        <dbReference type="ARBA" id="ARBA00022960"/>
    </source>
</evidence>
<comment type="subunit">
    <text evidence="18">Homotrimer.</text>
</comment>
<feature type="binding site" evidence="18">
    <location>
        <position position="437"/>
    </location>
    <ligand>
        <name>acetyl-CoA</name>
        <dbReference type="ChEBI" id="CHEBI:57288"/>
    </ligand>
</feature>
<keyword evidence="7 18" id="KW-0479">Metal-binding</keyword>
<dbReference type="InterPro" id="IPR001451">
    <property type="entry name" value="Hexapep"/>
</dbReference>
<evidence type="ECO:0000256" key="7">
    <source>
        <dbReference type="ARBA" id="ARBA00022723"/>
    </source>
</evidence>
<dbReference type="UniPathway" id="UPA00973"/>
<feature type="binding site" evidence="18">
    <location>
        <position position="420"/>
    </location>
    <ligand>
        <name>acetyl-CoA</name>
        <dbReference type="ChEBI" id="CHEBI:57288"/>
    </ligand>
</feature>
<feature type="binding site" evidence="18">
    <location>
        <begin position="99"/>
        <end position="101"/>
    </location>
    <ligand>
        <name>UDP-N-acetyl-alpha-D-glucosamine</name>
        <dbReference type="ChEBI" id="CHEBI:57705"/>
    </ligand>
</feature>
<comment type="subcellular location">
    <subcellularLocation>
        <location evidence="1 18">Cytoplasm</location>
    </subcellularLocation>
</comment>
<dbReference type="PROSITE" id="PS00101">
    <property type="entry name" value="HEXAPEP_TRANSFERASES"/>
    <property type="match status" value="1"/>
</dbReference>
<dbReference type="InterPro" id="IPR011004">
    <property type="entry name" value="Trimer_LpxA-like_sf"/>
</dbReference>
<dbReference type="CDD" id="cd02540">
    <property type="entry name" value="GT2_GlmU_N_bac"/>
    <property type="match status" value="1"/>
</dbReference>
<evidence type="ECO:0000256" key="9">
    <source>
        <dbReference type="ARBA" id="ARBA00022842"/>
    </source>
</evidence>
<dbReference type="Pfam" id="PF12804">
    <property type="entry name" value="NTP_transf_3"/>
    <property type="match status" value="1"/>
</dbReference>
<feature type="binding site" evidence="18">
    <location>
        <position position="166"/>
    </location>
    <ligand>
        <name>UDP-N-acetyl-alpha-D-glucosamine</name>
        <dbReference type="ChEBI" id="CHEBI:57705"/>
    </ligand>
</feature>
<evidence type="ECO:0000256" key="6">
    <source>
        <dbReference type="ARBA" id="ARBA00022695"/>
    </source>
</evidence>
<evidence type="ECO:0000256" key="17">
    <source>
        <dbReference type="ARBA" id="ARBA00049628"/>
    </source>
</evidence>
<reference evidence="21 22" key="1">
    <citation type="submission" date="2019-07" db="EMBL/GenBank/DDBJ databases">
        <title>Reinekea sp. strain SSH23 genome sequencing and assembly.</title>
        <authorList>
            <person name="Kim I."/>
        </authorList>
    </citation>
    <scope>NUCLEOTIDE SEQUENCE [LARGE SCALE GENOMIC DNA]</scope>
    <source>
        <strain evidence="21 22">SSH23</strain>
    </source>
</reference>
<dbReference type="InterPro" id="IPR005882">
    <property type="entry name" value="Bifunctional_GlmU"/>
</dbReference>
<keyword evidence="10 18" id="KW-0133">Cell shape</keyword>
<feature type="binding site" evidence="18">
    <location>
        <position position="363"/>
    </location>
    <ligand>
        <name>UDP-N-acetyl-alpha-D-glucosamine</name>
        <dbReference type="ChEBI" id="CHEBI:57705"/>
    </ligand>
</feature>
<keyword evidence="14 18" id="KW-0961">Cell wall biogenesis/degradation</keyword>
<dbReference type="Gene3D" id="3.90.550.10">
    <property type="entry name" value="Spore Coat Polysaccharide Biosynthesis Protein SpsA, Chain A"/>
    <property type="match status" value="1"/>
</dbReference>
<dbReference type="GO" id="GO:0016020">
    <property type="term" value="C:membrane"/>
    <property type="evidence" value="ECO:0007669"/>
    <property type="project" value="GOC"/>
</dbReference>
<dbReference type="UniPathway" id="UPA00113">
    <property type="reaction ID" value="UER00532"/>
</dbReference>
<protein>
    <recommendedName>
        <fullName evidence="18">Bifunctional protein GlmU</fullName>
    </recommendedName>
    <domain>
        <recommendedName>
            <fullName evidence="18">UDP-N-acetylglucosamine pyrophosphorylase</fullName>
            <ecNumber evidence="18">2.7.7.23</ecNumber>
        </recommendedName>
        <alternativeName>
            <fullName evidence="18">N-acetylglucosamine-1-phosphate uridyltransferase</fullName>
        </alternativeName>
    </domain>
    <domain>
        <recommendedName>
            <fullName evidence="18">Glucosamine-1-phosphate N-acetyltransferase</fullName>
            <ecNumber evidence="18">2.3.1.157</ecNumber>
        </recommendedName>
    </domain>
</protein>
<dbReference type="PANTHER" id="PTHR43584:SF3">
    <property type="entry name" value="BIFUNCTIONAL PROTEIN GLMU"/>
    <property type="match status" value="1"/>
</dbReference>
<feature type="binding site" evidence="18">
    <location>
        <position position="224"/>
    </location>
    <ligand>
        <name>Mg(2+)</name>
        <dbReference type="ChEBI" id="CHEBI:18420"/>
    </ligand>
</feature>
<keyword evidence="12 18" id="KW-0511">Multifunctional enzyme</keyword>
<comment type="caution">
    <text evidence="21">The sequence shown here is derived from an EMBL/GenBank/DDBJ whole genome shotgun (WGS) entry which is preliminary data.</text>
</comment>
<dbReference type="OrthoDB" id="9775031at2"/>
<comment type="pathway">
    <text evidence="18">Bacterial outer membrane biogenesis; LPS lipid A biosynthesis.</text>
</comment>
<dbReference type="SUPFAM" id="SSF51161">
    <property type="entry name" value="Trimeric LpxA-like enzymes"/>
    <property type="match status" value="1"/>
</dbReference>
<feature type="region of interest" description="Pyrophosphorylase" evidence="18">
    <location>
        <begin position="1"/>
        <end position="226"/>
    </location>
</feature>
<comment type="cofactor">
    <cofactor evidence="18">
        <name>Mg(2+)</name>
        <dbReference type="ChEBI" id="CHEBI:18420"/>
    </cofactor>
    <text evidence="18">Binds 1 Mg(2+) ion per subunit.</text>
</comment>
<dbReference type="AlphaFoldDB" id="A0A5C8ZBK5"/>
<dbReference type="GO" id="GO:0003977">
    <property type="term" value="F:UDP-N-acetylglucosamine diphosphorylase activity"/>
    <property type="evidence" value="ECO:0007669"/>
    <property type="project" value="UniProtKB-UniRule"/>
</dbReference>
<keyword evidence="5 18" id="KW-0808">Transferase</keyword>
<comment type="catalytic activity">
    <reaction evidence="16 18">
        <text>N-acetyl-alpha-D-glucosamine 1-phosphate + UTP + H(+) = UDP-N-acetyl-alpha-D-glucosamine + diphosphate</text>
        <dbReference type="Rhea" id="RHEA:13509"/>
        <dbReference type="ChEBI" id="CHEBI:15378"/>
        <dbReference type="ChEBI" id="CHEBI:33019"/>
        <dbReference type="ChEBI" id="CHEBI:46398"/>
        <dbReference type="ChEBI" id="CHEBI:57705"/>
        <dbReference type="ChEBI" id="CHEBI:57776"/>
        <dbReference type="EC" id="2.7.7.23"/>
    </reaction>
</comment>
<dbReference type="CDD" id="cd03353">
    <property type="entry name" value="LbH_GlmU_C"/>
    <property type="match status" value="1"/>
</dbReference>
<evidence type="ECO:0000256" key="4">
    <source>
        <dbReference type="ARBA" id="ARBA00022490"/>
    </source>
</evidence>
<dbReference type="GO" id="GO:0008360">
    <property type="term" value="P:regulation of cell shape"/>
    <property type="evidence" value="ECO:0007669"/>
    <property type="project" value="UniProtKB-KW"/>
</dbReference>
<gene>
    <name evidence="18 21" type="primary">glmU</name>
    <name evidence="21" type="ORF">FME95_08410</name>
</gene>